<protein>
    <recommendedName>
        <fullName evidence="3">Sec translocon accessory complex subunit YajC</fullName>
    </recommendedName>
</protein>
<dbReference type="eggNOG" id="COG1862">
    <property type="taxonomic scope" value="Bacteria"/>
</dbReference>
<evidence type="ECO:0000256" key="1">
    <source>
        <dbReference type="ARBA" id="ARBA00004162"/>
    </source>
</evidence>
<proteinExistence type="inferred from homology"/>
<evidence type="ECO:0000256" key="3">
    <source>
        <dbReference type="ARBA" id="ARBA00014962"/>
    </source>
</evidence>
<gene>
    <name evidence="12" type="primary">yajC</name>
    <name evidence="12" type="ORF">WIGMOR_0524</name>
</gene>
<evidence type="ECO:0000256" key="8">
    <source>
        <dbReference type="ARBA" id="ARBA00022989"/>
    </source>
</evidence>
<evidence type="ECO:0000256" key="9">
    <source>
        <dbReference type="ARBA" id="ARBA00023010"/>
    </source>
</evidence>
<comment type="subcellular location">
    <subcellularLocation>
        <location evidence="1">Cell membrane</location>
        <topology evidence="1">Single-pass membrane protein</topology>
    </subcellularLocation>
</comment>
<dbReference type="PANTHER" id="PTHR33909:SF1">
    <property type="entry name" value="SEC TRANSLOCON ACCESSORY COMPLEX SUBUNIT YAJC"/>
    <property type="match status" value="1"/>
</dbReference>
<keyword evidence="4" id="KW-0813">Transport</keyword>
<dbReference type="NCBIfam" id="TIGR00739">
    <property type="entry name" value="yajC"/>
    <property type="match status" value="1"/>
</dbReference>
<keyword evidence="9" id="KW-0811">Translocation</keyword>
<dbReference type="RefSeq" id="WP_014354283.1">
    <property type="nucleotide sequence ID" value="NC_016893.1"/>
</dbReference>
<dbReference type="PANTHER" id="PTHR33909">
    <property type="entry name" value="SEC TRANSLOCON ACCESSORY COMPLEX SUBUNIT YAJC"/>
    <property type="match status" value="1"/>
</dbReference>
<dbReference type="SMART" id="SM01323">
    <property type="entry name" value="YajC"/>
    <property type="match status" value="1"/>
</dbReference>
<evidence type="ECO:0000256" key="5">
    <source>
        <dbReference type="ARBA" id="ARBA00022475"/>
    </source>
</evidence>
<reference evidence="12 13" key="1">
    <citation type="journal article" date="2012" name="MBio">
        <title>Insight into the transmission biology and species-specific functional capabilities of tsetse (Diptera: glossinidae) obligate symbiont wigglesworthia.</title>
        <authorList>
            <person name="Rio R.V."/>
            <person name="Symula R.E."/>
            <person name="Wang J."/>
            <person name="Lohs C."/>
            <person name="Wu Y.N."/>
            <person name="Snyder A.K."/>
            <person name="Bjornson R.D."/>
            <person name="Oshima K."/>
            <person name="Biehl B.S."/>
            <person name="Perna N.T."/>
            <person name="Hattori M."/>
            <person name="Aksoy S."/>
        </authorList>
    </citation>
    <scope>NUCLEOTIDE SEQUENCE [LARGE SCALE GENOMIC DNA]</scope>
    <source>
        <strain evidence="12">WGM</strain>
    </source>
</reference>
<dbReference type="OrthoDB" id="9811406at2"/>
<sequence>MNVFFDNINFDKNPIPNTQNNPYTLLIMLLIFGIVFYFIILRPQQKRANVHKKLITSLAKGDEVLTSSGIIGKIIKIIDINYILLELYENNLIIIKKDCITNIFPKGTLKSLK</sequence>
<name>H6Q561_WIGGL</name>
<comment type="similarity">
    <text evidence="2">Belongs to the YajC family.</text>
</comment>
<evidence type="ECO:0000256" key="7">
    <source>
        <dbReference type="ARBA" id="ARBA00022927"/>
    </source>
</evidence>
<dbReference type="EMBL" id="CP003315">
    <property type="protein sequence ID" value="AFA41344.1"/>
    <property type="molecule type" value="Genomic_DNA"/>
</dbReference>
<keyword evidence="13" id="KW-1185">Reference proteome</keyword>
<keyword evidence="10 11" id="KW-0472">Membrane</keyword>
<dbReference type="Pfam" id="PF02699">
    <property type="entry name" value="YajC"/>
    <property type="match status" value="1"/>
</dbReference>
<keyword evidence="7" id="KW-0653">Protein transport</keyword>
<dbReference type="Proteomes" id="UP000009061">
    <property type="component" value="Chromosome"/>
</dbReference>
<organism evidence="12 13">
    <name type="scientific">Wigglesworthia glossinidia endosymbiont of Glossina morsitans morsitans</name>
    <name type="common">Yale colony</name>
    <dbReference type="NCBI Taxonomy" id="1142511"/>
    <lineage>
        <taxon>Bacteria</taxon>
        <taxon>Pseudomonadati</taxon>
        <taxon>Pseudomonadota</taxon>
        <taxon>Gammaproteobacteria</taxon>
        <taxon>Enterobacterales</taxon>
        <taxon>Erwiniaceae</taxon>
        <taxon>Wigglesworthia</taxon>
    </lineage>
</organism>
<accession>H6Q561</accession>
<dbReference type="AlphaFoldDB" id="H6Q561"/>
<evidence type="ECO:0000256" key="2">
    <source>
        <dbReference type="ARBA" id="ARBA00006742"/>
    </source>
</evidence>
<dbReference type="GO" id="GO:0015031">
    <property type="term" value="P:protein transport"/>
    <property type="evidence" value="ECO:0007669"/>
    <property type="project" value="UniProtKB-KW"/>
</dbReference>
<keyword evidence="6 11" id="KW-0812">Transmembrane</keyword>
<feature type="transmembrane region" description="Helical" evidence="11">
    <location>
        <begin position="23"/>
        <end position="41"/>
    </location>
</feature>
<dbReference type="KEGG" id="wgl:WIGMOR_0524"/>
<dbReference type="GO" id="GO:0005886">
    <property type="term" value="C:plasma membrane"/>
    <property type="evidence" value="ECO:0007669"/>
    <property type="project" value="UniProtKB-SubCell"/>
</dbReference>
<evidence type="ECO:0000256" key="10">
    <source>
        <dbReference type="ARBA" id="ARBA00023136"/>
    </source>
</evidence>
<evidence type="ECO:0000256" key="6">
    <source>
        <dbReference type="ARBA" id="ARBA00022692"/>
    </source>
</evidence>
<evidence type="ECO:0000313" key="12">
    <source>
        <dbReference type="EMBL" id="AFA41344.1"/>
    </source>
</evidence>
<dbReference type="HOGENOM" id="CLU_116157_2_1_6"/>
<keyword evidence="8 11" id="KW-1133">Transmembrane helix</keyword>
<dbReference type="InterPro" id="IPR003849">
    <property type="entry name" value="Preprotein_translocase_YajC"/>
</dbReference>
<evidence type="ECO:0000256" key="11">
    <source>
        <dbReference type="SAM" id="Phobius"/>
    </source>
</evidence>
<evidence type="ECO:0000313" key="13">
    <source>
        <dbReference type="Proteomes" id="UP000009061"/>
    </source>
</evidence>
<dbReference type="PRINTS" id="PR01853">
    <property type="entry name" value="YAJCTRNLCASE"/>
</dbReference>
<keyword evidence="5" id="KW-1003">Cell membrane</keyword>
<evidence type="ECO:0000256" key="4">
    <source>
        <dbReference type="ARBA" id="ARBA00022448"/>
    </source>
</evidence>
<dbReference type="STRING" id="1142511.WIGMOR_0524"/>